<protein>
    <submittedName>
        <fullName evidence="2">RHS repeat-associated core domain-containing protein</fullName>
    </submittedName>
</protein>
<feature type="domain" description="DUF6443" evidence="1">
    <location>
        <begin position="41"/>
        <end position="193"/>
    </location>
</feature>
<sequence>MNLFKTYLGFLTGLLMMIPAKEMLAQAPAPYTVQDGNTIYTVTATSPQMNPTILNTLPLRDAKVTTQYIDGLGRPFELVQKKASLITDPASPLSSTAAVDLVTARTYDVYGREVYSFLPFAANNTNGNTSISDGNFKKNPFEQQATFSQGEYPGETFFYGKTNFELSPLSRATEVYAPGNSWVGTESTTKKNITSRYLVNTATDAVRYWTVTIAAVGGLSTYATTTTYPPGTLFKTIQINEHGKQVIEFKDKEGKVVLKKVQLTASDAGTGSAHTGWLNTYYIYDDFKMLRCVIQPKGVELISANWVLTDATILAEQCFRYEYDAKRRQIIKKIPGAGAQYLVYDSRDRLVLRQDAILGSGKWEYFQYDSRNRPIATGIWTTATTFAAHITATALIPNGTAGNYPAAGTSGLEELSSTFYDNYDFLTATAYSGHGLNAGFFTGDNSYFSAASNTAWPYPQAVTSTTATQGMVTGGRVKVLGTTTWLYTATYYDKQGRTIQVQSKNLSGGLDVTTTQYTFNNQPLITVQRQVIAGAGAQTTILLTKLTYDDLNRLVKAEKAISNTTVNSGAMTSYKTILEVAYDALGQIKSKKIGTKPAGSTPLETQNSTYNIRGWLLGVNRDFTNPSAPSTPGSGNWFGFDLGYDKLANASTRNYLGQQLNGNISGIVWRSVGDGVPRKYDFSYDPLSRLLTAGFEQRNSDGAWNNSLVNYTVKMGSTGADPATAYDANGNILRMQQWGLKLNASSQLDDLSYTYIPNTNRIQAVTDAFNDNTSTLGDFKYNASTKTTTDYTYDGNGNLTIDKNKGITSAISYNHLNLPAAIPVSGKGMIAYTYDASGNKWKKSVTEGSTITNTYYIGGAVYEQKGTGPLVLQFMGHEEGRIRNTIPTGGTTLVYDYFLKDHLGNVRMILTEEVKRINYPIASMENVTDKNNLADPNNYIPYYSNTDYTVTPSVRELKSNTSNPPANGTTNPNNYWTKLSSVAGDRKVGPGILLKVMAGDKIELRCDMWWRGSATGATQQSPLADILSILATTITSGPGAGKITLPQTGTNGSFFNPAVTGFMSNNNPAQTTKPKAYLNWIFLNEQFAYSSTNGSGAEPLGAADTYKTYTRLDANGNAIPVLQSGYVYIYTSNESNIAAFFDNLAVNHIQGALIEETHYYPFGLTMAGISTGAIKGAAYPENKLKFNGIEHTNDFDLNQYDAFYRNYDPQLGRWRQIDPKAIEGESPYAAMKNGPVFNTDFLGDTTVYYNISNGTVLGTVNNAGAMQNVRVDALAYIAAQGAALAGGYDLSKQENANQFVSAFNNVLSTVDSKLGTNLISFATGETRLEFTGQANAANPAEGNGNLNVNQMFDDGGHLTLASYQAIGGPWGNGSPENGAYTADNLQNRGPGSGNPNPGMTRDGVGFSLNLNPLFSTNRSLLRIHPDGGEFVGTQGCIGIQENATRLLQFKSTMHQYLQTHDNIRVNINILNNPNNNGRGRRVVGNRE</sequence>
<dbReference type="Pfam" id="PF20041">
    <property type="entry name" value="DUF6443"/>
    <property type="match status" value="1"/>
</dbReference>
<dbReference type="RefSeq" id="WP_143313768.1">
    <property type="nucleotide sequence ID" value="NZ_FUZZ01000008.1"/>
</dbReference>
<proteinExistence type="predicted"/>
<accession>A0A1T5PD53</accession>
<dbReference type="Gene3D" id="2.180.10.10">
    <property type="entry name" value="RHS repeat-associated core"/>
    <property type="match status" value="2"/>
</dbReference>
<name>A0A1T5PD53_9BACT</name>
<reference evidence="2 3" key="1">
    <citation type="submission" date="2017-02" db="EMBL/GenBank/DDBJ databases">
        <authorList>
            <person name="Peterson S.W."/>
        </authorList>
    </citation>
    <scope>NUCLEOTIDE SEQUENCE [LARGE SCALE GENOMIC DNA]</scope>
    <source>
        <strain evidence="2 3">DSM 18108</strain>
    </source>
</reference>
<evidence type="ECO:0000313" key="3">
    <source>
        <dbReference type="Proteomes" id="UP000190166"/>
    </source>
</evidence>
<keyword evidence="3" id="KW-1185">Reference proteome</keyword>
<dbReference type="InterPro" id="IPR045619">
    <property type="entry name" value="DUF6443"/>
</dbReference>
<dbReference type="InterPro" id="IPR022385">
    <property type="entry name" value="Rhs_assc_core"/>
</dbReference>
<dbReference type="Proteomes" id="UP000190166">
    <property type="component" value="Unassembled WGS sequence"/>
</dbReference>
<evidence type="ECO:0000259" key="1">
    <source>
        <dbReference type="Pfam" id="PF20041"/>
    </source>
</evidence>
<organism evidence="2 3">
    <name type="scientific">Chitinophaga ginsengisegetis</name>
    <dbReference type="NCBI Taxonomy" id="393003"/>
    <lineage>
        <taxon>Bacteria</taxon>
        <taxon>Pseudomonadati</taxon>
        <taxon>Bacteroidota</taxon>
        <taxon>Chitinophagia</taxon>
        <taxon>Chitinophagales</taxon>
        <taxon>Chitinophagaceae</taxon>
        <taxon>Chitinophaga</taxon>
    </lineage>
</organism>
<evidence type="ECO:0000313" key="2">
    <source>
        <dbReference type="EMBL" id="SKD10489.1"/>
    </source>
</evidence>
<dbReference type="EMBL" id="FUZZ01000008">
    <property type="protein sequence ID" value="SKD10489.1"/>
    <property type="molecule type" value="Genomic_DNA"/>
</dbReference>
<dbReference type="STRING" id="393003.SAMN05660461_6407"/>
<gene>
    <name evidence="2" type="ORF">SAMN05660461_6407</name>
</gene>
<dbReference type="NCBIfam" id="TIGR03696">
    <property type="entry name" value="Rhs_assc_core"/>
    <property type="match status" value="1"/>
</dbReference>